<organism evidence="1 2">
    <name type="scientific">Lactococcus ileimucosae</name>
    <dbReference type="NCBI Taxonomy" id="2941329"/>
    <lineage>
        <taxon>Bacteria</taxon>
        <taxon>Bacillati</taxon>
        <taxon>Bacillota</taxon>
        <taxon>Bacilli</taxon>
        <taxon>Lactobacillales</taxon>
        <taxon>Streptococcaceae</taxon>
        <taxon>Lactococcus</taxon>
    </lineage>
</organism>
<keyword evidence="2" id="KW-1185">Reference proteome</keyword>
<reference evidence="1 2" key="1">
    <citation type="submission" date="2024-03" db="EMBL/GenBank/DDBJ databases">
        <title>Mouse gut bacterial collection (mGBC) of GemPharmatech.</title>
        <authorList>
            <person name="He Y."/>
            <person name="Dong L."/>
            <person name="Wu D."/>
            <person name="Gao X."/>
            <person name="Lin Z."/>
        </authorList>
    </citation>
    <scope>NUCLEOTIDE SEQUENCE [LARGE SCALE GENOMIC DNA]</scope>
    <source>
        <strain evidence="1 2">61-15</strain>
    </source>
</reference>
<protein>
    <submittedName>
        <fullName evidence="1">Uncharacterized protein</fullName>
    </submittedName>
</protein>
<dbReference type="RefSeq" id="WP_369948072.1">
    <property type="nucleotide sequence ID" value="NZ_JBCLSH010000008.1"/>
</dbReference>
<sequence length="241" mass="28086">MKKCRLCGKEAKLTEEHIPPKAAFNNVKRKLTRDRDSQDILLGEKTFEEVNGYYKKGQTFKTLCSSCNNFLGTEYVPEYVRLAVNLMYSYKKEGCLPKHNTYYFIEMPLRPLNFLKQVLSMFCSIVNEGFNEQFDFKNYILHKEENGKFSEKYKVGMYGFVGKQGFAGGPVIRINLDKSPPDIICKIEFVPFGFMLVNKEFEFPDGILDLDALKDTEYNREYDILFQFGIYDEVSPLYIGR</sequence>
<gene>
    <name evidence="1" type="ORF">AALA52_03815</name>
</gene>
<evidence type="ECO:0000313" key="2">
    <source>
        <dbReference type="Proteomes" id="UP001565283"/>
    </source>
</evidence>
<comment type="caution">
    <text evidence="1">The sequence shown here is derived from an EMBL/GenBank/DDBJ whole genome shotgun (WGS) entry which is preliminary data.</text>
</comment>
<proteinExistence type="predicted"/>
<name>A0ABV4D1D0_9LACT</name>
<dbReference type="EMBL" id="JBCLSH010000008">
    <property type="protein sequence ID" value="MEY8443370.1"/>
    <property type="molecule type" value="Genomic_DNA"/>
</dbReference>
<dbReference type="Proteomes" id="UP001565283">
    <property type="component" value="Unassembled WGS sequence"/>
</dbReference>
<accession>A0ABV4D1D0</accession>
<evidence type="ECO:0000313" key="1">
    <source>
        <dbReference type="EMBL" id="MEY8443370.1"/>
    </source>
</evidence>